<feature type="chain" id="PRO_5038999872" description="Solute-binding protein family 3/N-terminal domain-containing protein" evidence="2">
    <location>
        <begin position="25"/>
        <end position="256"/>
    </location>
</feature>
<feature type="signal peptide" evidence="2">
    <location>
        <begin position="1"/>
        <end position="24"/>
    </location>
</feature>
<dbReference type="EMBL" id="AGWL01000006">
    <property type="protein sequence ID" value="EKU94992.1"/>
    <property type="molecule type" value="Genomic_DNA"/>
</dbReference>
<dbReference type="Proteomes" id="UP000009888">
    <property type="component" value="Unassembled WGS sequence"/>
</dbReference>
<evidence type="ECO:0000313" key="5">
    <source>
        <dbReference type="Proteomes" id="UP000009888"/>
    </source>
</evidence>
<protein>
    <recommendedName>
        <fullName evidence="3">Solute-binding protein family 3/N-terminal domain-containing protein</fullName>
    </recommendedName>
</protein>
<reference evidence="4 5" key="1">
    <citation type="submission" date="2012-09" db="EMBL/GenBank/DDBJ databases">
        <title>The Genome Sequence of Actinobaculum massiliae ACS-171-V-COL2.</title>
        <authorList>
            <consortium name="The Broad Institute Genome Sequencing Platform"/>
            <person name="Earl A."/>
            <person name="Ward D."/>
            <person name="Feldgarden M."/>
            <person name="Gevers D."/>
            <person name="Saerens B."/>
            <person name="Vaneechoutte M."/>
            <person name="Walker B."/>
            <person name="Young S.K."/>
            <person name="Zeng Q."/>
            <person name="Gargeya S."/>
            <person name="Fitzgerald M."/>
            <person name="Haas B."/>
            <person name="Abouelleil A."/>
            <person name="Alvarado L."/>
            <person name="Arachchi H.M."/>
            <person name="Berlin A."/>
            <person name="Chapman S.B."/>
            <person name="Goldberg J."/>
            <person name="Griggs A."/>
            <person name="Gujja S."/>
            <person name="Hansen M."/>
            <person name="Howarth C."/>
            <person name="Imamovic A."/>
            <person name="Larimer J."/>
            <person name="McCowen C."/>
            <person name="Montmayeur A."/>
            <person name="Murphy C."/>
            <person name="Neiman D."/>
            <person name="Pearson M."/>
            <person name="Priest M."/>
            <person name="Roberts A."/>
            <person name="Saif S."/>
            <person name="Shea T."/>
            <person name="Sisk P."/>
            <person name="Sykes S."/>
            <person name="Wortman J."/>
            <person name="Nusbaum C."/>
            <person name="Birren B."/>
        </authorList>
    </citation>
    <scope>NUCLEOTIDE SEQUENCE [LARGE SCALE GENOMIC DNA]</scope>
    <source>
        <strain evidence="5">ACS-171-V-Col2</strain>
    </source>
</reference>
<feature type="domain" description="Solute-binding protein family 3/N-terminal" evidence="3">
    <location>
        <begin position="37"/>
        <end position="256"/>
    </location>
</feature>
<accession>K9EVJ3</accession>
<dbReference type="Gene3D" id="3.40.190.10">
    <property type="entry name" value="Periplasmic binding protein-like II"/>
    <property type="match status" value="2"/>
</dbReference>
<dbReference type="SMART" id="SM00062">
    <property type="entry name" value="PBPb"/>
    <property type="match status" value="1"/>
</dbReference>
<dbReference type="SUPFAM" id="SSF53850">
    <property type="entry name" value="Periplasmic binding protein-like II"/>
    <property type="match status" value="1"/>
</dbReference>
<dbReference type="PANTHER" id="PTHR35936:SF19">
    <property type="entry name" value="AMINO-ACID-BINDING PROTEIN YXEM-RELATED"/>
    <property type="match status" value="1"/>
</dbReference>
<dbReference type="PANTHER" id="PTHR35936">
    <property type="entry name" value="MEMBRANE-BOUND LYTIC MUREIN TRANSGLYCOSYLASE F"/>
    <property type="match status" value="1"/>
</dbReference>
<keyword evidence="1 2" id="KW-0732">Signal</keyword>
<dbReference type="PROSITE" id="PS51257">
    <property type="entry name" value="PROKAR_LIPOPROTEIN"/>
    <property type="match status" value="1"/>
</dbReference>
<dbReference type="eggNOG" id="COG0834">
    <property type="taxonomic scope" value="Bacteria"/>
</dbReference>
<keyword evidence="5" id="KW-1185">Reference proteome</keyword>
<dbReference type="InterPro" id="IPR001638">
    <property type="entry name" value="Solute-binding_3/MltF_N"/>
</dbReference>
<organism evidence="4 5">
    <name type="scientific">Actinobaculum massiliense ACS-171-V-Col2</name>
    <dbReference type="NCBI Taxonomy" id="883066"/>
    <lineage>
        <taxon>Bacteria</taxon>
        <taxon>Bacillati</taxon>
        <taxon>Actinomycetota</taxon>
        <taxon>Actinomycetes</taxon>
        <taxon>Actinomycetales</taxon>
        <taxon>Actinomycetaceae</taxon>
        <taxon>Actinobaculum</taxon>
    </lineage>
</organism>
<evidence type="ECO:0000256" key="2">
    <source>
        <dbReference type="SAM" id="SignalP"/>
    </source>
</evidence>
<evidence type="ECO:0000313" key="4">
    <source>
        <dbReference type="EMBL" id="EKU94992.1"/>
    </source>
</evidence>
<dbReference type="HOGENOM" id="CLU_019602_18_5_11"/>
<proteinExistence type="predicted"/>
<evidence type="ECO:0000259" key="3">
    <source>
        <dbReference type="SMART" id="SM00062"/>
    </source>
</evidence>
<gene>
    <name evidence="4" type="ORF">HMPREF9233_01130</name>
</gene>
<dbReference type="AlphaFoldDB" id="K9EVJ3"/>
<name>K9EVJ3_9ACTO</name>
<evidence type="ECO:0000256" key="1">
    <source>
        <dbReference type="ARBA" id="ARBA00022729"/>
    </source>
</evidence>
<dbReference type="Pfam" id="PF00497">
    <property type="entry name" value="SBP_bac_3"/>
    <property type="match status" value="1"/>
</dbReference>
<dbReference type="RefSeq" id="WP_007001336.1">
    <property type="nucleotide sequence ID" value="NZ_JH992955.1"/>
</dbReference>
<sequence length="256" mass="27463">MTRKVWTRIAATLGVLSLALTGCASGNSAKSGADSNEIRVGLEGTFAPYGYHDESGKLVGFEKEIADALAADLGKTPVYVESPWESLIAGLDNKNYDLVINNLAPTEERKAKYDFTDPYYVSESWAIVREDSGLESEKDLAGKSCAQTASSNYAQDVRNLGGEITPTNGFADSVQLVEQGRADCTVNGDITLSYYLEQHPDAPLKIFKIESAPGVPTAVMINKGNPELLDSLNKSLAELKSSGKLDSIVAKYTPQA</sequence>
<comment type="caution">
    <text evidence="4">The sequence shown here is derived from an EMBL/GenBank/DDBJ whole genome shotgun (WGS) entry which is preliminary data.</text>
</comment>
<dbReference type="STRING" id="202789.GCA_001457435_00985"/>
<dbReference type="PATRIC" id="fig|883066.3.peg.1188"/>